<protein>
    <recommendedName>
        <fullName evidence="1">C2H2-type domain-containing protein</fullName>
    </recommendedName>
</protein>
<dbReference type="Gene3D" id="3.30.160.60">
    <property type="entry name" value="Classic Zinc Finger"/>
    <property type="match status" value="1"/>
</dbReference>
<feature type="domain" description="C2H2-type" evidence="1">
    <location>
        <begin position="239"/>
        <end position="255"/>
    </location>
</feature>
<dbReference type="Proteomes" id="UP000313359">
    <property type="component" value="Unassembled WGS sequence"/>
</dbReference>
<evidence type="ECO:0000313" key="2">
    <source>
        <dbReference type="EMBL" id="RPD60328.1"/>
    </source>
</evidence>
<evidence type="ECO:0000259" key="1">
    <source>
        <dbReference type="Pfam" id="PF00096"/>
    </source>
</evidence>
<dbReference type="Pfam" id="PF00096">
    <property type="entry name" value="zf-C2H2"/>
    <property type="match status" value="1"/>
</dbReference>
<keyword evidence="3" id="KW-1185">Reference proteome</keyword>
<gene>
    <name evidence="2" type="ORF">L227DRAFT_575406</name>
</gene>
<dbReference type="STRING" id="1328759.A0A5C2SAP2"/>
<evidence type="ECO:0000313" key="3">
    <source>
        <dbReference type="Proteomes" id="UP000313359"/>
    </source>
</evidence>
<proteinExistence type="predicted"/>
<reference evidence="2" key="1">
    <citation type="journal article" date="2018" name="Genome Biol. Evol.">
        <title>Genomics and development of Lentinus tigrinus, a white-rot wood-decaying mushroom with dimorphic fruiting bodies.</title>
        <authorList>
            <person name="Wu B."/>
            <person name="Xu Z."/>
            <person name="Knudson A."/>
            <person name="Carlson A."/>
            <person name="Chen N."/>
            <person name="Kovaka S."/>
            <person name="LaButti K."/>
            <person name="Lipzen A."/>
            <person name="Pennachio C."/>
            <person name="Riley R."/>
            <person name="Schakwitz W."/>
            <person name="Umezawa K."/>
            <person name="Ohm R.A."/>
            <person name="Grigoriev I.V."/>
            <person name="Nagy L.G."/>
            <person name="Gibbons J."/>
            <person name="Hibbett D."/>
        </authorList>
    </citation>
    <scope>NUCLEOTIDE SEQUENCE [LARGE SCALE GENOMIC DNA]</scope>
    <source>
        <strain evidence="2">ALCF2SS1-6</strain>
    </source>
</reference>
<name>A0A5C2SAP2_9APHY</name>
<dbReference type="AlphaFoldDB" id="A0A5C2SAP2"/>
<sequence length="275" mass="29966">MTENVHTPMEPTLPYPVDTYDYAFSPSPLPFSTSYAFPYYTQNVGVSTLPASAAVSGVYSMGFSAPTAEDMFCGGYQTEYAVNGSFLPPQDLPVPSSSSFAMSPPIPPQPFASDPYPGLANGYAAEHASFLPFPVQPAAQTPWPDSYVNVGQAPGYRRRNVAVPCSLTRQLPLGQRQCPFCDYTQKGRRAQDLRRHIATHTRPTEVILWSCCGVPREAAAKHAVPDAVLRKMDGPMVGGCGQPFSRRDALQRHLRERKGSCFGDASAMWHPGNTI</sequence>
<dbReference type="InterPro" id="IPR013087">
    <property type="entry name" value="Znf_C2H2_type"/>
</dbReference>
<accession>A0A5C2SAP2</accession>
<organism evidence="2 3">
    <name type="scientific">Lentinus tigrinus ALCF2SS1-6</name>
    <dbReference type="NCBI Taxonomy" id="1328759"/>
    <lineage>
        <taxon>Eukaryota</taxon>
        <taxon>Fungi</taxon>
        <taxon>Dikarya</taxon>
        <taxon>Basidiomycota</taxon>
        <taxon>Agaricomycotina</taxon>
        <taxon>Agaricomycetes</taxon>
        <taxon>Polyporales</taxon>
        <taxon>Polyporaceae</taxon>
        <taxon>Lentinus</taxon>
    </lineage>
</organism>
<dbReference type="OrthoDB" id="8922241at2759"/>
<dbReference type="EMBL" id="ML122266">
    <property type="protein sequence ID" value="RPD60328.1"/>
    <property type="molecule type" value="Genomic_DNA"/>
</dbReference>